<sequence length="325" mass="35721">MVPLSKALIDETPTDPIMSHQLPDVQATKPDVTVGLSQVGVTGVEKLVKVARDGKRPLILMAEFEVFVDLPGGRKGIDMSRNMQVIDEVLEEAVSEPTYRVEDLCGQAAERLLAKHDYTTTAEVKMTAELIIREDTPASELQTQSSVDIIASATATEEGTREEIGAEVVGMTVCPCSQGMSESRARDVLDDLDVDRETVDEFLDKVPQPGHSQRGHATLTITSDGSPDVDLIDLVDAARDSMSARIYNLAKRPDEDHMTYHAHADAKFVEDCVRSLAESVVDQFDHLPDNAVVHMKQSNDESIHQHNAHAEREVTMEQLRAELGQ</sequence>
<evidence type="ECO:0000313" key="6">
    <source>
        <dbReference type="EMBL" id="EJN59363.1"/>
    </source>
</evidence>
<organism evidence="6 7">
    <name type="scientific">Halogranum salarium B-1</name>
    <dbReference type="NCBI Taxonomy" id="1210908"/>
    <lineage>
        <taxon>Archaea</taxon>
        <taxon>Methanobacteriati</taxon>
        <taxon>Methanobacteriota</taxon>
        <taxon>Stenosarchaea group</taxon>
        <taxon>Halobacteria</taxon>
        <taxon>Halobacteriales</taxon>
        <taxon>Haloferacaceae</taxon>
    </lineage>
</organism>
<dbReference type="Gene3D" id="3.10.270.10">
    <property type="entry name" value="Urate Oxidase"/>
    <property type="match status" value="1"/>
</dbReference>
<protein>
    <recommendedName>
        <fullName evidence="4 5">GTP cyclohydrolase MptA</fullName>
        <ecNumber evidence="4 5">3.5.4.39</ecNumber>
    </recommendedName>
    <alternativeName>
        <fullName evidence="4">GTP cyclohydrolase IV</fullName>
    </alternativeName>
</protein>
<dbReference type="PANTHER" id="PTHR36445">
    <property type="entry name" value="GTP CYCLOHYDROLASE MPTA"/>
    <property type="match status" value="1"/>
</dbReference>
<evidence type="ECO:0000256" key="1">
    <source>
        <dbReference type="ARBA" id="ARBA00022723"/>
    </source>
</evidence>
<evidence type="ECO:0000313" key="7">
    <source>
        <dbReference type="Proteomes" id="UP000007813"/>
    </source>
</evidence>
<evidence type="ECO:0000256" key="5">
    <source>
        <dbReference type="NCBIfam" id="TIGR00294"/>
    </source>
</evidence>
<name>J3A210_9EURY</name>
<dbReference type="eggNOG" id="arCOG04301">
    <property type="taxonomic scope" value="Archaea"/>
</dbReference>
<dbReference type="GO" id="GO:2001118">
    <property type="term" value="P:tetrahydromethanopterin biosynthetic process"/>
    <property type="evidence" value="ECO:0007669"/>
    <property type="project" value="UniProtKB-UniRule"/>
</dbReference>
<accession>J3A210</accession>
<evidence type="ECO:0000256" key="2">
    <source>
        <dbReference type="ARBA" id="ARBA00022801"/>
    </source>
</evidence>
<keyword evidence="1 4" id="KW-0479">Metal-binding</keyword>
<comment type="similarity">
    <text evidence="4">Belongs to the GTP cyclohydrolase IV family.</text>
</comment>
<keyword evidence="2 4" id="KW-0378">Hydrolase</keyword>
<dbReference type="PANTHER" id="PTHR36445:SF1">
    <property type="entry name" value="GTP CYCLOHYDROLASE MPTA"/>
    <property type="match status" value="1"/>
</dbReference>
<dbReference type="InterPro" id="IPR022840">
    <property type="entry name" value="GTP_cyclohydrolase_MptA"/>
</dbReference>
<evidence type="ECO:0000256" key="4">
    <source>
        <dbReference type="HAMAP-Rule" id="MF_01527"/>
    </source>
</evidence>
<feature type="site" description="May be catalytically important" evidence="4">
    <location>
        <position position="174"/>
    </location>
</feature>
<dbReference type="HAMAP" id="MF_01527_A">
    <property type="entry name" value="GTP_cyclohydrol_A"/>
    <property type="match status" value="1"/>
</dbReference>
<proteinExistence type="inferred from homology"/>
<evidence type="ECO:0000256" key="3">
    <source>
        <dbReference type="ARBA" id="ARBA00023004"/>
    </source>
</evidence>
<dbReference type="GO" id="GO:0005506">
    <property type="term" value="F:iron ion binding"/>
    <property type="evidence" value="ECO:0007669"/>
    <property type="project" value="UniProtKB-UniRule"/>
</dbReference>
<dbReference type="GO" id="GO:0044682">
    <property type="term" value="F:GTP cyclohydrolase IV activity"/>
    <property type="evidence" value="ECO:0007669"/>
    <property type="project" value="UniProtKB-UniRule"/>
</dbReference>
<comment type="pathway">
    <text evidence="4">Cofactor biosynthesis; 5,6,7,8-tetrahydromethanopterin biosynthesis.</text>
</comment>
<dbReference type="PATRIC" id="fig|1210908.3.peg.2668"/>
<comment type="function">
    <text evidence="4">Converts GTP to 7,8-dihydro-D-neopterin 2',3'-cyclic phosphate, the first intermediate in the biosynthesis of coenzyme methanopterin.</text>
</comment>
<dbReference type="NCBIfam" id="TIGR00294">
    <property type="entry name" value="GTP cyclohydrolase MptA"/>
    <property type="match status" value="1"/>
</dbReference>
<dbReference type="UniPathway" id="UPA00065"/>
<reference evidence="6 7" key="1">
    <citation type="journal article" date="2012" name="J. Bacteriol.">
        <title>Draft Genome Sequence of the Extremely Halophilic Archaeon Halogranum salarium B-1T.</title>
        <authorList>
            <person name="Kim K.K."/>
            <person name="Lee K.C."/>
            <person name="Lee J.S."/>
        </authorList>
    </citation>
    <scope>NUCLEOTIDE SEQUENCE [LARGE SCALE GENOMIC DNA]</scope>
    <source>
        <strain evidence="6 7">B-1</strain>
    </source>
</reference>
<dbReference type="Proteomes" id="UP000007813">
    <property type="component" value="Unassembled WGS sequence"/>
</dbReference>
<dbReference type="InterPro" id="IPR003801">
    <property type="entry name" value="GTP_cyclohydrolase_FolE2/MptA"/>
</dbReference>
<dbReference type="Pfam" id="PF02649">
    <property type="entry name" value="GCHY-1"/>
    <property type="match status" value="1"/>
</dbReference>
<comment type="cofactor">
    <cofactor evidence="4">
        <name>Fe(2+)</name>
        <dbReference type="ChEBI" id="CHEBI:29033"/>
    </cofactor>
    <text evidence="4">Binds 1 Fe(2+) ion per subunit.</text>
</comment>
<dbReference type="GO" id="GO:0003934">
    <property type="term" value="F:GTP cyclohydrolase I activity"/>
    <property type="evidence" value="ECO:0007669"/>
    <property type="project" value="InterPro"/>
</dbReference>
<dbReference type="EC" id="3.5.4.39" evidence="4 5"/>
<keyword evidence="3 4" id="KW-0408">Iron</keyword>
<dbReference type="AlphaFoldDB" id="J3A210"/>
<dbReference type="EMBL" id="ALJD01000006">
    <property type="protein sequence ID" value="EJN59363.1"/>
    <property type="molecule type" value="Genomic_DNA"/>
</dbReference>
<comment type="caution">
    <text evidence="6">The sequence shown here is derived from an EMBL/GenBank/DDBJ whole genome shotgun (WGS) entry which is preliminary data.</text>
</comment>
<comment type="catalytic activity">
    <reaction evidence="4">
        <text>GTP + H2O = 7,8-dihydroneopterin 2',3'-cyclic phosphate + formate + diphosphate + H(+)</text>
        <dbReference type="Rhea" id="RHEA:25860"/>
        <dbReference type="ChEBI" id="CHEBI:15377"/>
        <dbReference type="ChEBI" id="CHEBI:15378"/>
        <dbReference type="ChEBI" id="CHEBI:15740"/>
        <dbReference type="ChEBI" id="CHEBI:33019"/>
        <dbReference type="ChEBI" id="CHEBI:37565"/>
        <dbReference type="ChEBI" id="CHEBI:58854"/>
        <dbReference type="EC" id="3.5.4.39"/>
    </reaction>
</comment>
<comment type="subunit">
    <text evidence="4">Homodimer.</text>
</comment>
<gene>
    <name evidence="4" type="primary">mptA</name>
    <name evidence="6" type="ORF">HSB1_27840</name>
</gene>